<dbReference type="Pfam" id="PF01094">
    <property type="entry name" value="ANF_receptor"/>
    <property type="match status" value="1"/>
</dbReference>
<feature type="domain" description="Protein kinase" evidence="12">
    <location>
        <begin position="208"/>
        <end position="481"/>
    </location>
</feature>
<dbReference type="EC" id="4.6.1.2" evidence="3"/>
<dbReference type="PANTHER" id="PTHR11920:SF494">
    <property type="entry name" value="ATRIAL NATRIURETIC PEPTIDE RECEPTOR 2"/>
    <property type="match status" value="1"/>
</dbReference>
<feature type="transmembrane region" description="Helical" evidence="11">
    <location>
        <begin position="154"/>
        <end position="176"/>
    </location>
</feature>
<dbReference type="GO" id="GO:0004672">
    <property type="term" value="F:protein kinase activity"/>
    <property type="evidence" value="ECO:0007669"/>
    <property type="project" value="InterPro"/>
</dbReference>
<dbReference type="GO" id="GO:0005524">
    <property type="term" value="F:ATP binding"/>
    <property type="evidence" value="ECO:0007669"/>
    <property type="project" value="InterPro"/>
</dbReference>
<evidence type="ECO:0000256" key="2">
    <source>
        <dbReference type="ARBA" id="ARBA00004370"/>
    </source>
</evidence>
<comment type="catalytic activity">
    <reaction evidence="1">
        <text>GTP = 3',5'-cyclic GMP + diphosphate</text>
        <dbReference type="Rhea" id="RHEA:13665"/>
        <dbReference type="ChEBI" id="CHEBI:33019"/>
        <dbReference type="ChEBI" id="CHEBI:37565"/>
        <dbReference type="ChEBI" id="CHEBI:57746"/>
        <dbReference type="EC" id="4.6.1.2"/>
    </reaction>
</comment>
<keyword evidence="6 11" id="KW-1133">Transmembrane helix</keyword>
<protein>
    <recommendedName>
        <fullName evidence="3">guanylate cyclase</fullName>
        <ecNumber evidence="3">4.6.1.2</ecNumber>
    </recommendedName>
</protein>
<evidence type="ECO:0000256" key="7">
    <source>
        <dbReference type="ARBA" id="ARBA00023136"/>
    </source>
</evidence>
<evidence type="ECO:0000256" key="9">
    <source>
        <dbReference type="ARBA" id="ARBA00023293"/>
    </source>
</evidence>
<accession>A0A8W7PQI0</accession>
<evidence type="ECO:0000256" key="10">
    <source>
        <dbReference type="SAM" id="MobiDB-lite"/>
    </source>
</evidence>
<dbReference type="InterPro" id="IPR050401">
    <property type="entry name" value="Cyclic_nucleotide_synthase"/>
</dbReference>
<keyword evidence="7 11" id="KW-0472">Membrane</keyword>
<dbReference type="SUPFAM" id="SSF56112">
    <property type="entry name" value="Protein kinase-like (PK-like)"/>
    <property type="match status" value="1"/>
</dbReference>
<evidence type="ECO:0000256" key="11">
    <source>
        <dbReference type="SAM" id="Phobius"/>
    </source>
</evidence>
<evidence type="ECO:0000256" key="1">
    <source>
        <dbReference type="ARBA" id="ARBA00001436"/>
    </source>
</evidence>
<evidence type="ECO:0000256" key="3">
    <source>
        <dbReference type="ARBA" id="ARBA00012202"/>
    </source>
</evidence>
<evidence type="ECO:0000256" key="5">
    <source>
        <dbReference type="ARBA" id="ARBA00022741"/>
    </source>
</evidence>
<dbReference type="GO" id="GO:0001653">
    <property type="term" value="F:peptide receptor activity"/>
    <property type="evidence" value="ECO:0007669"/>
    <property type="project" value="TreeGrafter"/>
</dbReference>
<keyword evidence="5" id="KW-0547">Nucleotide-binding</keyword>
<sequence length="481" mass="54162">MTATKQPPWYAKNDTDERNQKAKEAFTALLQVVAREPEDEEYRQFSKEVKELTKTKYNHTYAEDEPVSTFVTAFYDAVLLYAYALNDSIAQLGVERALRQPINGTHLAQLMWGRSFKGITGNVTIDSNGDRISNYSLLDLNPETGLFEATLPGYAILSLVLGVCVVCMGIASIVGYRHYKLEAEINSMTWKVNPNDVLSCNPSRGHRGSFHSMVKRGSQATIYSEDLNSLPGDRQIYIHFGFYKGCKVAIKKINVQNLSLTRSLMLEFKRMKDIQHDHLVRFYGACLDLHPEPFILTEYCPKGSLQDILENETIKLDWMFKISLMHDIVKGMAFLHSTDLHSHGSLKSSNCVVDSRFVLKVTDFGLHQLRRSTDDADIESYAYWQKLLWTAPELLRDPQCPPAGSQKGDVYSFGIIIQEIVSRQGPFYLGTEEKSPKGKQCSLSIRPVLTAASTTATTSTPRQKAADGRIEHIPPAAGRFR</sequence>
<keyword evidence="4 11" id="KW-0812">Transmembrane</keyword>
<dbReference type="VEuPathDB" id="VectorBase:ACON2_040488"/>
<proteinExistence type="predicted"/>
<dbReference type="PROSITE" id="PS50011">
    <property type="entry name" value="PROTEIN_KINASE_DOM"/>
    <property type="match status" value="1"/>
</dbReference>
<name>A0A8W7PQI0_ANOCL</name>
<evidence type="ECO:0000256" key="8">
    <source>
        <dbReference type="ARBA" id="ARBA00023239"/>
    </source>
</evidence>
<dbReference type="AlphaFoldDB" id="A0A8W7PQI0"/>
<keyword evidence="8" id="KW-0456">Lyase</keyword>
<reference evidence="13" key="1">
    <citation type="submission" date="2022-08" db="UniProtKB">
        <authorList>
            <consortium name="EnsemblMetazoa"/>
        </authorList>
    </citation>
    <scope>IDENTIFICATION</scope>
</reference>
<dbReference type="EnsemblMetazoa" id="ACOM035792-RA">
    <property type="protein sequence ID" value="ACOM035792-PA.1"/>
    <property type="gene ID" value="ACOM035792"/>
</dbReference>
<dbReference type="Proteomes" id="UP000075882">
    <property type="component" value="Unassembled WGS sequence"/>
</dbReference>
<dbReference type="GO" id="GO:0004016">
    <property type="term" value="F:adenylate cyclase activity"/>
    <property type="evidence" value="ECO:0007669"/>
    <property type="project" value="TreeGrafter"/>
</dbReference>
<evidence type="ECO:0000256" key="6">
    <source>
        <dbReference type="ARBA" id="ARBA00022989"/>
    </source>
</evidence>
<keyword evidence="9" id="KW-0141">cGMP biosynthesis</keyword>
<evidence type="ECO:0000259" key="12">
    <source>
        <dbReference type="PROSITE" id="PS50011"/>
    </source>
</evidence>
<dbReference type="GO" id="GO:0005886">
    <property type="term" value="C:plasma membrane"/>
    <property type="evidence" value="ECO:0007669"/>
    <property type="project" value="TreeGrafter"/>
</dbReference>
<dbReference type="SUPFAM" id="SSF53822">
    <property type="entry name" value="Periplasmic binding protein-like I"/>
    <property type="match status" value="1"/>
</dbReference>
<feature type="region of interest" description="Disordered" evidence="10">
    <location>
        <begin position="452"/>
        <end position="481"/>
    </location>
</feature>
<dbReference type="Gene3D" id="3.40.50.2300">
    <property type="match status" value="1"/>
</dbReference>
<dbReference type="InterPro" id="IPR028082">
    <property type="entry name" value="Peripla_BP_I"/>
</dbReference>
<dbReference type="InterPro" id="IPR001245">
    <property type="entry name" value="Ser-Thr/Tyr_kinase_cat_dom"/>
</dbReference>
<dbReference type="Pfam" id="PF07714">
    <property type="entry name" value="PK_Tyr_Ser-Thr"/>
    <property type="match status" value="1"/>
</dbReference>
<dbReference type="InterPro" id="IPR000719">
    <property type="entry name" value="Prot_kinase_dom"/>
</dbReference>
<dbReference type="GO" id="GO:0007168">
    <property type="term" value="P:receptor guanylyl cyclase signaling pathway"/>
    <property type="evidence" value="ECO:0007669"/>
    <property type="project" value="TreeGrafter"/>
</dbReference>
<evidence type="ECO:0000256" key="4">
    <source>
        <dbReference type="ARBA" id="ARBA00022692"/>
    </source>
</evidence>
<comment type="subcellular location">
    <subcellularLocation>
        <location evidence="2">Membrane</location>
    </subcellularLocation>
</comment>
<dbReference type="PANTHER" id="PTHR11920">
    <property type="entry name" value="GUANYLYL CYCLASE"/>
    <property type="match status" value="1"/>
</dbReference>
<dbReference type="InterPro" id="IPR011009">
    <property type="entry name" value="Kinase-like_dom_sf"/>
</dbReference>
<organism evidence="13">
    <name type="scientific">Anopheles coluzzii</name>
    <name type="common">African malaria mosquito</name>
    <dbReference type="NCBI Taxonomy" id="1518534"/>
    <lineage>
        <taxon>Eukaryota</taxon>
        <taxon>Metazoa</taxon>
        <taxon>Ecdysozoa</taxon>
        <taxon>Arthropoda</taxon>
        <taxon>Hexapoda</taxon>
        <taxon>Insecta</taxon>
        <taxon>Pterygota</taxon>
        <taxon>Neoptera</taxon>
        <taxon>Endopterygota</taxon>
        <taxon>Diptera</taxon>
        <taxon>Nematocera</taxon>
        <taxon>Culicoidea</taxon>
        <taxon>Culicidae</taxon>
        <taxon>Anophelinae</taxon>
        <taxon>Anopheles</taxon>
    </lineage>
</organism>
<dbReference type="GO" id="GO:0004383">
    <property type="term" value="F:guanylate cyclase activity"/>
    <property type="evidence" value="ECO:0007669"/>
    <property type="project" value="UniProtKB-EC"/>
</dbReference>
<evidence type="ECO:0000313" key="13">
    <source>
        <dbReference type="EnsemblMetazoa" id="ACOM035792-PA.1"/>
    </source>
</evidence>
<dbReference type="InterPro" id="IPR001828">
    <property type="entry name" value="ANF_lig-bd_rcpt"/>
</dbReference>
<dbReference type="Gene3D" id="1.10.510.10">
    <property type="entry name" value="Transferase(Phosphotransferase) domain 1"/>
    <property type="match status" value="1"/>
</dbReference>